<dbReference type="Proteomes" id="UP000241818">
    <property type="component" value="Unassembled WGS sequence"/>
</dbReference>
<dbReference type="GeneID" id="36574702"/>
<dbReference type="AlphaFoldDB" id="A0A2T3B4R4"/>
<dbReference type="InParanoid" id="A0A2T3B4R4"/>
<dbReference type="OrthoDB" id="2099276at2759"/>
<reference evidence="1 2" key="1">
    <citation type="journal article" date="2018" name="New Phytol.">
        <title>Comparative genomics and transcriptomics depict ericoid mycorrhizal fungi as versatile saprotrophs and plant mutualists.</title>
        <authorList>
            <person name="Martino E."/>
            <person name="Morin E."/>
            <person name="Grelet G.A."/>
            <person name="Kuo A."/>
            <person name="Kohler A."/>
            <person name="Daghino S."/>
            <person name="Barry K.W."/>
            <person name="Cichocki N."/>
            <person name="Clum A."/>
            <person name="Dockter R.B."/>
            <person name="Hainaut M."/>
            <person name="Kuo R.C."/>
            <person name="LaButti K."/>
            <person name="Lindahl B.D."/>
            <person name="Lindquist E.A."/>
            <person name="Lipzen A."/>
            <person name="Khouja H.R."/>
            <person name="Magnuson J."/>
            <person name="Murat C."/>
            <person name="Ohm R.A."/>
            <person name="Singer S.W."/>
            <person name="Spatafora J.W."/>
            <person name="Wang M."/>
            <person name="Veneault-Fourrey C."/>
            <person name="Henrissat B."/>
            <person name="Grigoriev I.V."/>
            <person name="Martin F.M."/>
            <person name="Perotto S."/>
        </authorList>
    </citation>
    <scope>NUCLEOTIDE SEQUENCE [LARGE SCALE GENOMIC DNA]</scope>
    <source>
        <strain evidence="1 2">ATCC 22711</strain>
    </source>
</reference>
<keyword evidence="2" id="KW-1185">Reference proteome</keyword>
<name>A0A2T3B4R4_AMORE</name>
<dbReference type="PANTHER" id="PTHR42085:SF6">
    <property type="entry name" value="F-BOX DOMAIN-CONTAINING PROTEIN"/>
    <property type="match status" value="1"/>
</dbReference>
<accession>A0A2T3B4R4</accession>
<dbReference type="RefSeq" id="XP_024721902.1">
    <property type="nucleotide sequence ID" value="XM_024866621.1"/>
</dbReference>
<evidence type="ECO:0000313" key="2">
    <source>
        <dbReference type="Proteomes" id="UP000241818"/>
    </source>
</evidence>
<gene>
    <name evidence="1" type="ORF">M430DRAFT_34844</name>
</gene>
<protein>
    <submittedName>
        <fullName evidence="1">Uncharacterized protein</fullName>
    </submittedName>
</protein>
<evidence type="ECO:0000313" key="1">
    <source>
        <dbReference type="EMBL" id="PSS20632.1"/>
    </source>
</evidence>
<organism evidence="1 2">
    <name type="scientific">Amorphotheca resinae ATCC 22711</name>
    <dbReference type="NCBI Taxonomy" id="857342"/>
    <lineage>
        <taxon>Eukaryota</taxon>
        <taxon>Fungi</taxon>
        <taxon>Dikarya</taxon>
        <taxon>Ascomycota</taxon>
        <taxon>Pezizomycotina</taxon>
        <taxon>Leotiomycetes</taxon>
        <taxon>Helotiales</taxon>
        <taxon>Amorphothecaceae</taxon>
        <taxon>Amorphotheca</taxon>
    </lineage>
</organism>
<dbReference type="EMBL" id="KZ679010">
    <property type="protein sequence ID" value="PSS20632.1"/>
    <property type="molecule type" value="Genomic_DNA"/>
</dbReference>
<dbReference type="InterPro" id="IPR038883">
    <property type="entry name" value="AN11006-like"/>
</dbReference>
<proteinExistence type="predicted"/>
<sequence length="537" mass="62365">MPSTLSFLDLPLEARLKVYSYAGLIRHCPIDLAAPRRSALILDNNMTGPYGNFIPHNCWLFDEGHDRFEGGNLHRHPLNCFCPDLPTALLLVSEEAISILVGRNKFILRAHTGPDLTLLQTINLRALAFMTSLLLRLNCWPCPRGHNDGDPPERSTRCRTCDTPKALSDPVLNEASQVGQDLIQRWRIICKRLSSVIAPGQLRLTFICDVISLKTAEQVVEPLLTLPRLQQCTIRLGRERNNEIRALAERVSFQATETFIPRSGFPFERLPRELRWRILSFTHLTAPGTYHSDWDIFRIKGGKFSGRGFYSNPTTCCWKCTDTFADCCCPKSYASYSASCVCRMLPLALFSVSKQMYEDAFQVFYLNVFFEFHSDPEDTLYFLKGLPTHALRLLRRLRFLFGETDLSEWNRRNYTQKWQNLVFFIKENFDVPNLSIEIDTNIGASELCLFIDDFEETRFLYDIYYEIGRALRILPNLNDLWFDNGWFVDLGPLLAREVIGERYKEREDLAQQPGQRRLKRQWEVPIWWYERDVESNL</sequence>
<dbReference type="PANTHER" id="PTHR42085">
    <property type="entry name" value="F-BOX DOMAIN-CONTAINING PROTEIN"/>
    <property type="match status" value="1"/>
</dbReference>
<dbReference type="STRING" id="857342.A0A2T3B4R4"/>